<dbReference type="EMBL" id="CP019062">
    <property type="protein sequence ID" value="AVF37481.1"/>
    <property type="molecule type" value="Genomic_DNA"/>
</dbReference>
<feature type="transmembrane region" description="Helical" evidence="5">
    <location>
        <begin position="12"/>
        <end position="30"/>
    </location>
</feature>
<reference evidence="8" key="1">
    <citation type="submission" date="2017-01" db="EMBL/GenBank/DDBJ databases">
        <title>Genome sequence of Rouxiella sp. ERMR1:05.</title>
        <authorList>
            <person name="Kumar R."/>
            <person name="Singh D."/>
            <person name="Kumar S."/>
        </authorList>
    </citation>
    <scope>NUCLEOTIDE SEQUENCE [LARGE SCALE GENOMIC DNA]</scope>
    <source>
        <strain evidence="8">ERMR1:05</strain>
    </source>
</reference>
<gene>
    <name evidence="7" type="ORF">BV494_17280</name>
</gene>
<evidence type="ECO:0000256" key="3">
    <source>
        <dbReference type="ARBA" id="ARBA00022989"/>
    </source>
</evidence>
<feature type="transmembrane region" description="Helical" evidence="5">
    <location>
        <begin position="226"/>
        <end position="245"/>
    </location>
</feature>
<accession>A0A2L1UX64</accession>
<evidence type="ECO:0000259" key="6">
    <source>
        <dbReference type="Pfam" id="PF04932"/>
    </source>
</evidence>
<evidence type="ECO:0000256" key="1">
    <source>
        <dbReference type="ARBA" id="ARBA00004141"/>
    </source>
</evidence>
<feature type="transmembrane region" description="Helical" evidence="5">
    <location>
        <begin position="158"/>
        <end position="177"/>
    </location>
</feature>
<feature type="domain" description="O-antigen ligase-related" evidence="6">
    <location>
        <begin position="189"/>
        <end position="320"/>
    </location>
</feature>
<protein>
    <recommendedName>
        <fullName evidence="6">O-antigen ligase-related domain-containing protein</fullName>
    </recommendedName>
</protein>
<keyword evidence="4 5" id="KW-0472">Membrane</keyword>
<evidence type="ECO:0000256" key="5">
    <source>
        <dbReference type="SAM" id="Phobius"/>
    </source>
</evidence>
<keyword evidence="8" id="KW-1185">Reference proteome</keyword>
<dbReference type="PANTHER" id="PTHR37422">
    <property type="entry name" value="TEICHURONIC ACID BIOSYNTHESIS PROTEIN TUAE"/>
    <property type="match status" value="1"/>
</dbReference>
<comment type="subcellular location">
    <subcellularLocation>
        <location evidence="1">Membrane</location>
        <topology evidence="1">Multi-pass membrane protein</topology>
    </subcellularLocation>
</comment>
<organism evidence="7 8">
    <name type="scientific">Rahnella sikkimica</name>
    <dbReference type="NCBI Taxonomy" id="1805933"/>
    <lineage>
        <taxon>Bacteria</taxon>
        <taxon>Pseudomonadati</taxon>
        <taxon>Pseudomonadota</taxon>
        <taxon>Gammaproteobacteria</taxon>
        <taxon>Enterobacterales</taxon>
        <taxon>Yersiniaceae</taxon>
        <taxon>Rahnella</taxon>
    </lineage>
</organism>
<evidence type="ECO:0000313" key="7">
    <source>
        <dbReference type="EMBL" id="AVF37481.1"/>
    </source>
</evidence>
<keyword evidence="3 5" id="KW-1133">Transmembrane helix</keyword>
<dbReference type="GO" id="GO:0016020">
    <property type="term" value="C:membrane"/>
    <property type="evidence" value="ECO:0007669"/>
    <property type="project" value="UniProtKB-SubCell"/>
</dbReference>
<proteinExistence type="predicted"/>
<sequence>MHFLKRINAEHLYYLFFTLFLFFSAIFCGYTRSTNLFHLSGVVFLFLIFRNKAFRDTLLHKKQMLYGLVFCSIYLVYFSLSTLWGDIPSNLESALTHSLYILLFVAMVATILSSEKREIALAAIIFGFVALALFLIIVDYQNLLTNRLMSSVSPGPSNVIDVGGYFSIGIILSLLAFKESKKPVFIVTASILFIALLFTQSRGPFIALVISLLVTSHYKILSRKNVFIAAIVLAVVITVMSYIGITEMVIERFQELSSQIYLRLSIWRHTFEVISPDIIFGYGFDKSLNFINYSGEHVTTTHSLYLGAMLKGGLVGLVSLLMLLSYIAYRAFCYIKEDRRFEAAIFIFMLIFYLSQGMFNIGNPSESWYLFWFPIGVLLAGEIRKVR</sequence>
<keyword evidence="2 5" id="KW-0812">Transmembrane</keyword>
<feature type="transmembrane region" description="Helical" evidence="5">
    <location>
        <begin position="266"/>
        <end position="284"/>
    </location>
</feature>
<name>A0A2L1UX64_9GAMM</name>
<dbReference type="Pfam" id="PF04932">
    <property type="entry name" value="Wzy_C"/>
    <property type="match status" value="1"/>
</dbReference>
<feature type="transmembrane region" description="Helical" evidence="5">
    <location>
        <begin position="65"/>
        <end position="83"/>
    </location>
</feature>
<feature type="transmembrane region" description="Helical" evidence="5">
    <location>
        <begin position="184"/>
        <end position="214"/>
    </location>
</feature>
<dbReference type="Proteomes" id="UP000239197">
    <property type="component" value="Chromosome"/>
</dbReference>
<dbReference type="InterPro" id="IPR007016">
    <property type="entry name" value="O-antigen_ligase-rel_domated"/>
</dbReference>
<feature type="transmembrane region" description="Helical" evidence="5">
    <location>
        <begin position="304"/>
        <end position="329"/>
    </location>
</feature>
<feature type="transmembrane region" description="Helical" evidence="5">
    <location>
        <begin position="341"/>
        <end position="361"/>
    </location>
</feature>
<dbReference type="InterPro" id="IPR051533">
    <property type="entry name" value="WaaL-like"/>
</dbReference>
<feature type="transmembrane region" description="Helical" evidence="5">
    <location>
        <begin position="36"/>
        <end position="53"/>
    </location>
</feature>
<dbReference type="KEGG" id="rox:BV494_17280"/>
<dbReference type="PANTHER" id="PTHR37422:SF13">
    <property type="entry name" value="LIPOPOLYSACCHARIDE BIOSYNTHESIS PROTEIN PA4999-RELATED"/>
    <property type="match status" value="1"/>
</dbReference>
<feature type="transmembrane region" description="Helical" evidence="5">
    <location>
        <begin position="119"/>
        <end position="138"/>
    </location>
</feature>
<evidence type="ECO:0000256" key="4">
    <source>
        <dbReference type="ARBA" id="ARBA00023136"/>
    </source>
</evidence>
<evidence type="ECO:0000256" key="2">
    <source>
        <dbReference type="ARBA" id="ARBA00022692"/>
    </source>
</evidence>
<dbReference type="AlphaFoldDB" id="A0A2L1UX64"/>
<feature type="transmembrane region" description="Helical" evidence="5">
    <location>
        <begin position="95"/>
        <end position="112"/>
    </location>
</feature>
<evidence type="ECO:0000313" key="8">
    <source>
        <dbReference type="Proteomes" id="UP000239197"/>
    </source>
</evidence>